<gene>
    <name evidence="1" type="ORF">B1207_02045</name>
</gene>
<comment type="caution">
    <text evidence="1">The sequence shown here is derived from an EMBL/GenBank/DDBJ whole genome shotgun (WGS) entry which is preliminary data.</text>
</comment>
<dbReference type="Proteomes" id="UP000249458">
    <property type="component" value="Unassembled WGS sequence"/>
</dbReference>
<reference evidence="1 2" key="1">
    <citation type="submission" date="2017-02" db="EMBL/GenBank/DDBJ databases">
        <title>Legionella quilivanii strain from human: case report and whole genome sequencing analysis.</title>
        <authorList>
            <person name="Lalancette C."/>
            <person name="Leduc J.-M."/>
            <person name="Levesque S."/>
            <person name="Fournier E."/>
            <person name="Saoud J."/>
            <person name="Faucher S.P."/>
            <person name="Bernard K."/>
            <person name="Martineau C."/>
            <person name="Longtin J."/>
        </authorList>
    </citation>
    <scope>NUCLEOTIDE SEQUENCE [LARGE SCALE GENOMIC DNA]</scope>
    <source>
        <strain evidence="1 2">ID143958</strain>
    </source>
</reference>
<accession>A0A364LLQ4</accession>
<protein>
    <submittedName>
        <fullName evidence="1">Uncharacterized protein</fullName>
    </submittedName>
</protein>
<name>A0A364LLQ4_9GAMM</name>
<dbReference type="EMBL" id="MVJN01000002">
    <property type="protein sequence ID" value="RAP37795.1"/>
    <property type="molecule type" value="Genomic_DNA"/>
</dbReference>
<dbReference type="AlphaFoldDB" id="A0A364LLQ4"/>
<proteinExistence type="predicted"/>
<sequence>MPNFNFQFEQYNNDFSKFLIACGVIPKLPPLPKYYTKAEVDLINKQFSKEFKQWWKKNQNSISIERYITIFKKNLSAILALPTEQRELILKKLKEVISHPQIIENIEKQLTKKLSWSQLYNYFHRIWPDSHISEDLVANSLSYFDEEIMQEALNIDLFNLSSIHRSFLSPINFIINNIQDALAKKLFCMKIIQNQVYWLEIMASMFSSTEIQFLKTNTHSRAPFADNIPGEYLIEKLLNEVNSNPVHYRKHIPVSFHERLKTCLQCNEAFTKFIAEQTILYFNLLKTKDKSSLYLPLKYMLEQFGLKRYFEELGNGKQQPLYIPLSALKIIQTDAQSALNPLAKPGD</sequence>
<evidence type="ECO:0000313" key="2">
    <source>
        <dbReference type="Proteomes" id="UP000249458"/>
    </source>
</evidence>
<evidence type="ECO:0000313" key="1">
    <source>
        <dbReference type="EMBL" id="RAP37795.1"/>
    </source>
</evidence>
<dbReference type="RefSeq" id="WP_112218343.1">
    <property type="nucleotide sequence ID" value="NZ_MVJN01000002.1"/>
</dbReference>
<organism evidence="1 2">
    <name type="scientific">Legionella quinlivanii</name>
    <dbReference type="NCBI Taxonomy" id="45073"/>
    <lineage>
        <taxon>Bacteria</taxon>
        <taxon>Pseudomonadati</taxon>
        <taxon>Pseudomonadota</taxon>
        <taxon>Gammaproteobacteria</taxon>
        <taxon>Legionellales</taxon>
        <taxon>Legionellaceae</taxon>
        <taxon>Legionella</taxon>
    </lineage>
</organism>